<dbReference type="OrthoDB" id="5959625at2"/>
<dbReference type="RefSeq" id="WP_140651604.1">
    <property type="nucleotide sequence ID" value="NZ_RCZB01000004.1"/>
</dbReference>
<name>A0A502FBH1_9GAMM</name>
<dbReference type="AlphaFoldDB" id="A0A502FBH1"/>
<comment type="caution">
    <text evidence="1">The sequence shown here is derived from an EMBL/GenBank/DDBJ whole genome shotgun (WGS) entry which is preliminary data.</text>
</comment>
<dbReference type="Proteomes" id="UP000319486">
    <property type="component" value="Unassembled WGS sequence"/>
</dbReference>
<evidence type="ECO:0000313" key="2">
    <source>
        <dbReference type="Proteomes" id="UP000319486"/>
    </source>
</evidence>
<protein>
    <submittedName>
        <fullName evidence="1">Uncharacterized protein</fullName>
    </submittedName>
</protein>
<dbReference type="EMBL" id="RCZO01000004">
    <property type="protein sequence ID" value="TPG09769.1"/>
    <property type="molecule type" value="Genomic_DNA"/>
</dbReference>
<accession>A0A502FBH1</accession>
<organism evidence="1 2">
    <name type="scientific">Rhodanobacter glycinis</name>
    <dbReference type="NCBI Taxonomy" id="582702"/>
    <lineage>
        <taxon>Bacteria</taxon>
        <taxon>Pseudomonadati</taxon>
        <taxon>Pseudomonadota</taxon>
        <taxon>Gammaproteobacteria</taxon>
        <taxon>Lysobacterales</taxon>
        <taxon>Rhodanobacteraceae</taxon>
        <taxon>Rhodanobacter</taxon>
    </lineage>
</organism>
<gene>
    <name evidence="1" type="ORF">EAH88_08870</name>
</gene>
<evidence type="ECO:0000313" key="1">
    <source>
        <dbReference type="EMBL" id="TPG09769.1"/>
    </source>
</evidence>
<keyword evidence="2" id="KW-1185">Reference proteome</keyword>
<sequence length="70" mass="7814">MNKILQRTLMAYRPLYLNGLLLDGRHGLPASLAQHDPAPPDREARSGRRVLLVALTGLGRHLFSHRSKSC</sequence>
<reference evidence="1 2" key="1">
    <citation type="journal article" date="2019" name="Environ. Microbiol.">
        <title>Species interactions and distinct microbial communities in high Arctic permafrost affected cryosols are associated with the CH4 and CO2 gas fluxes.</title>
        <authorList>
            <person name="Altshuler I."/>
            <person name="Hamel J."/>
            <person name="Turney S."/>
            <person name="Magnuson E."/>
            <person name="Levesque R."/>
            <person name="Greer C."/>
            <person name="Whyte L.G."/>
        </authorList>
    </citation>
    <scope>NUCLEOTIDE SEQUENCE [LARGE SCALE GENOMIC DNA]</scope>
    <source>
        <strain evidence="1 2">S13Y</strain>
    </source>
</reference>
<proteinExistence type="predicted"/>